<protein>
    <submittedName>
        <fullName evidence="1">Uncharacterized protein</fullName>
    </submittedName>
</protein>
<keyword evidence="2" id="KW-1185">Reference proteome</keyword>
<proteinExistence type="predicted"/>
<name>A0A8T0UGB7_PANVG</name>
<evidence type="ECO:0000313" key="1">
    <source>
        <dbReference type="EMBL" id="KAG2619963.1"/>
    </source>
</evidence>
<accession>A0A8T0UGB7</accession>
<dbReference type="Proteomes" id="UP000823388">
    <property type="component" value="Chromosome 3N"/>
</dbReference>
<dbReference type="AlphaFoldDB" id="A0A8T0UGB7"/>
<evidence type="ECO:0000313" key="2">
    <source>
        <dbReference type="Proteomes" id="UP000823388"/>
    </source>
</evidence>
<organism evidence="1 2">
    <name type="scientific">Panicum virgatum</name>
    <name type="common">Blackwell switchgrass</name>
    <dbReference type="NCBI Taxonomy" id="38727"/>
    <lineage>
        <taxon>Eukaryota</taxon>
        <taxon>Viridiplantae</taxon>
        <taxon>Streptophyta</taxon>
        <taxon>Embryophyta</taxon>
        <taxon>Tracheophyta</taxon>
        <taxon>Spermatophyta</taxon>
        <taxon>Magnoliopsida</taxon>
        <taxon>Liliopsida</taxon>
        <taxon>Poales</taxon>
        <taxon>Poaceae</taxon>
        <taxon>PACMAD clade</taxon>
        <taxon>Panicoideae</taxon>
        <taxon>Panicodae</taxon>
        <taxon>Paniceae</taxon>
        <taxon>Panicinae</taxon>
        <taxon>Panicum</taxon>
        <taxon>Panicum sect. Hiantes</taxon>
    </lineage>
</organism>
<comment type="caution">
    <text evidence="1">The sequence shown here is derived from an EMBL/GenBank/DDBJ whole genome shotgun (WGS) entry which is preliminary data.</text>
</comment>
<gene>
    <name evidence="1" type="ORF">PVAP13_3NG144301</name>
</gene>
<sequence length="33" mass="3928">MICMRCSYPVGPDSRSRERHHRSVWILNIRASI</sequence>
<dbReference type="EMBL" id="CM029042">
    <property type="protein sequence ID" value="KAG2619963.1"/>
    <property type="molecule type" value="Genomic_DNA"/>
</dbReference>
<reference evidence="1" key="1">
    <citation type="submission" date="2020-05" db="EMBL/GenBank/DDBJ databases">
        <title>WGS assembly of Panicum virgatum.</title>
        <authorList>
            <person name="Lovell J.T."/>
            <person name="Jenkins J."/>
            <person name="Shu S."/>
            <person name="Juenger T.E."/>
            <person name="Schmutz J."/>
        </authorList>
    </citation>
    <scope>NUCLEOTIDE SEQUENCE</scope>
    <source>
        <strain evidence="1">AP13</strain>
    </source>
</reference>